<dbReference type="OrthoDB" id="9782620at2"/>
<name>A0A364V9T6_9CORY</name>
<gene>
    <name evidence="9" type="ORF">CWC39_08585</name>
</gene>
<dbReference type="InterPro" id="IPR003738">
    <property type="entry name" value="SRAP"/>
</dbReference>
<keyword evidence="4 8" id="KW-0378">Hydrolase</keyword>
<dbReference type="InterPro" id="IPR036590">
    <property type="entry name" value="SRAP-like"/>
</dbReference>
<accession>A0A364V9T6</accession>
<dbReference type="EC" id="3.4.-.-" evidence="8"/>
<dbReference type="PANTHER" id="PTHR13604">
    <property type="entry name" value="DC12-RELATED"/>
    <property type="match status" value="1"/>
</dbReference>
<evidence type="ECO:0000256" key="5">
    <source>
        <dbReference type="ARBA" id="ARBA00023124"/>
    </source>
</evidence>
<dbReference type="RefSeq" id="WP_112770070.1">
    <property type="nucleotide sequence ID" value="NZ_CP063191.1"/>
</dbReference>
<evidence type="ECO:0000256" key="8">
    <source>
        <dbReference type="RuleBase" id="RU364100"/>
    </source>
</evidence>
<dbReference type="GO" id="GO:0016829">
    <property type="term" value="F:lyase activity"/>
    <property type="evidence" value="ECO:0007669"/>
    <property type="project" value="UniProtKB-KW"/>
</dbReference>
<dbReference type="GO" id="GO:0106300">
    <property type="term" value="P:protein-DNA covalent cross-linking repair"/>
    <property type="evidence" value="ECO:0007669"/>
    <property type="project" value="InterPro"/>
</dbReference>
<organism evidence="9 10">
    <name type="scientific">Corynebacterium heidelbergense</name>
    <dbReference type="NCBI Taxonomy" id="2055947"/>
    <lineage>
        <taxon>Bacteria</taxon>
        <taxon>Bacillati</taxon>
        <taxon>Actinomycetota</taxon>
        <taxon>Actinomycetes</taxon>
        <taxon>Mycobacteriales</taxon>
        <taxon>Corynebacteriaceae</taxon>
        <taxon>Corynebacterium</taxon>
    </lineage>
</organism>
<evidence type="ECO:0000256" key="3">
    <source>
        <dbReference type="ARBA" id="ARBA00022763"/>
    </source>
</evidence>
<dbReference type="Pfam" id="PF02586">
    <property type="entry name" value="SRAP"/>
    <property type="match status" value="1"/>
</dbReference>
<keyword evidence="3" id="KW-0227">DNA damage</keyword>
<proteinExistence type="inferred from homology"/>
<evidence type="ECO:0000256" key="1">
    <source>
        <dbReference type="ARBA" id="ARBA00008136"/>
    </source>
</evidence>
<dbReference type="AlphaFoldDB" id="A0A364V9T6"/>
<dbReference type="GO" id="GO:0006508">
    <property type="term" value="P:proteolysis"/>
    <property type="evidence" value="ECO:0007669"/>
    <property type="project" value="UniProtKB-KW"/>
</dbReference>
<dbReference type="GO" id="GO:0003697">
    <property type="term" value="F:single-stranded DNA binding"/>
    <property type="evidence" value="ECO:0007669"/>
    <property type="project" value="InterPro"/>
</dbReference>
<comment type="caution">
    <text evidence="9">The sequence shown here is derived from an EMBL/GenBank/DDBJ whole genome shotgun (WGS) entry which is preliminary data.</text>
</comment>
<sequence>MCGRYVLFSEIDDVRPLLSRRLGSAEVPVVGEQSGSGMWRPNYNVAPSHVVPIVRPFRQRPTIGPARWGYPPKTVFNARGETVLSKPLFRGSRPCLFVMDGWYEWTADGAAKQPWFTSSSDGEPLLVAGMCKLIAGQLYGTIVTTAAPEDMAWLHHRMPRVLLEGEEDEAAEWLLGTPTTVAQLAARPGAQHWPQLESQKVSRAVGNVANNGPELLEPE</sequence>
<evidence type="ECO:0000256" key="6">
    <source>
        <dbReference type="ARBA" id="ARBA00023125"/>
    </source>
</evidence>
<evidence type="ECO:0000256" key="2">
    <source>
        <dbReference type="ARBA" id="ARBA00022670"/>
    </source>
</evidence>
<dbReference type="GO" id="GO:0008233">
    <property type="term" value="F:peptidase activity"/>
    <property type="evidence" value="ECO:0007669"/>
    <property type="project" value="UniProtKB-KW"/>
</dbReference>
<dbReference type="Proteomes" id="UP000251047">
    <property type="component" value="Unassembled WGS sequence"/>
</dbReference>
<dbReference type="Gene3D" id="3.90.1680.10">
    <property type="entry name" value="SOS response associated peptidase-like"/>
    <property type="match status" value="1"/>
</dbReference>
<protein>
    <recommendedName>
        <fullName evidence="8">Abasic site processing protein</fullName>
        <ecNumber evidence="8">3.4.-.-</ecNumber>
    </recommendedName>
</protein>
<dbReference type="PANTHER" id="PTHR13604:SF0">
    <property type="entry name" value="ABASIC SITE PROCESSING PROTEIN HMCES"/>
    <property type="match status" value="1"/>
</dbReference>
<keyword evidence="7" id="KW-0456">Lyase</keyword>
<evidence type="ECO:0000313" key="9">
    <source>
        <dbReference type="EMBL" id="RAV33420.1"/>
    </source>
</evidence>
<keyword evidence="5" id="KW-0190">Covalent protein-DNA linkage</keyword>
<dbReference type="EMBL" id="PHQP01000077">
    <property type="protein sequence ID" value="RAV33420.1"/>
    <property type="molecule type" value="Genomic_DNA"/>
</dbReference>
<evidence type="ECO:0000313" key="10">
    <source>
        <dbReference type="Proteomes" id="UP000251047"/>
    </source>
</evidence>
<evidence type="ECO:0000256" key="4">
    <source>
        <dbReference type="ARBA" id="ARBA00022801"/>
    </source>
</evidence>
<keyword evidence="6" id="KW-0238">DNA-binding</keyword>
<dbReference type="SUPFAM" id="SSF143081">
    <property type="entry name" value="BB1717-like"/>
    <property type="match status" value="1"/>
</dbReference>
<reference evidence="9 10" key="1">
    <citation type="journal article" date="2018" name="Syst. Appl. Microbiol.">
        <title>Corynebacterium heidelbergense sp. nov., isolated from the preen glands of Egyptian geese (Alopochen aegyptiacus).</title>
        <authorList>
            <person name="Braun M.S."/>
            <person name="Wang E."/>
            <person name="Zimmermann S."/>
            <person name="Wink M."/>
        </authorList>
    </citation>
    <scope>NUCLEOTIDE SEQUENCE [LARGE SCALE GENOMIC DNA]</scope>
    <source>
        <strain evidence="9 10">DSM 104638</strain>
    </source>
</reference>
<evidence type="ECO:0000256" key="7">
    <source>
        <dbReference type="ARBA" id="ARBA00023239"/>
    </source>
</evidence>
<comment type="similarity">
    <text evidence="1 8">Belongs to the SOS response-associated peptidase family.</text>
</comment>
<keyword evidence="2 8" id="KW-0645">Protease</keyword>